<gene>
    <name evidence="1" type="ORF">METZ01_LOCUS496029</name>
</gene>
<feature type="non-terminal residue" evidence="1">
    <location>
        <position position="29"/>
    </location>
</feature>
<reference evidence="1" key="1">
    <citation type="submission" date="2018-05" db="EMBL/GenBank/DDBJ databases">
        <authorList>
            <person name="Lanie J.A."/>
            <person name="Ng W.-L."/>
            <person name="Kazmierczak K.M."/>
            <person name="Andrzejewski T.M."/>
            <person name="Davidsen T.M."/>
            <person name="Wayne K.J."/>
            <person name="Tettelin H."/>
            <person name="Glass J.I."/>
            <person name="Rusch D."/>
            <person name="Podicherti R."/>
            <person name="Tsui H.-C.T."/>
            <person name="Winkler M.E."/>
        </authorList>
    </citation>
    <scope>NUCLEOTIDE SEQUENCE</scope>
</reference>
<protein>
    <submittedName>
        <fullName evidence="1">Uncharacterized protein</fullName>
    </submittedName>
</protein>
<feature type="non-terminal residue" evidence="1">
    <location>
        <position position="1"/>
    </location>
</feature>
<evidence type="ECO:0000313" key="1">
    <source>
        <dbReference type="EMBL" id="SVE43175.1"/>
    </source>
</evidence>
<organism evidence="1">
    <name type="scientific">marine metagenome</name>
    <dbReference type="NCBI Taxonomy" id="408172"/>
    <lineage>
        <taxon>unclassified sequences</taxon>
        <taxon>metagenomes</taxon>
        <taxon>ecological metagenomes</taxon>
    </lineage>
</organism>
<name>A0A383DFZ3_9ZZZZ</name>
<dbReference type="AlphaFoldDB" id="A0A383DFZ3"/>
<sequence>MSQTDSKNLWTRFQRHYTEFPALGLALDL</sequence>
<accession>A0A383DFZ3</accession>
<proteinExistence type="predicted"/>
<dbReference type="EMBL" id="UINC01216858">
    <property type="protein sequence ID" value="SVE43175.1"/>
    <property type="molecule type" value="Genomic_DNA"/>
</dbReference>